<dbReference type="GO" id="GO:0016102">
    <property type="term" value="P:diterpenoid biosynthetic process"/>
    <property type="evidence" value="ECO:0007669"/>
    <property type="project" value="InterPro"/>
</dbReference>
<dbReference type="SUPFAM" id="SSF48239">
    <property type="entry name" value="Terpenoid cyclases/Protein prenyltransferases"/>
    <property type="match status" value="1"/>
</dbReference>
<dbReference type="PANTHER" id="PTHR31225:SF251">
    <property type="entry name" value="(-)-GERMACRENE D SYNTHASE-LIKE ISOFORM X2"/>
    <property type="match status" value="1"/>
</dbReference>
<dbReference type="CDD" id="cd00684">
    <property type="entry name" value="Terpene_cyclase_plant_C1"/>
    <property type="match status" value="1"/>
</dbReference>
<feature type="domain" description="Terpene synthase N-terminal" evidence="5">
    <location>
        <begin position="30"/>
        <end position="209"/>
    </location>
</feature>
<sequence>MARDPSLSSQVPQIAEPEIVRRTANFQPSIWGDQFINYDSQDIKTEALWQQQVEELKIVVKREVFTNEGDFFYRLKLIDAMQRLGVAYHFEQEIEDALQHIHATYHDQDHNDDKGDLYTVALCFRLLRQHGYDISSNIFNKFRDANGSFKEGLVDDGSAMLSLYEAAHLRIHGEDTLEEALVFTTTHLESAKSNACYQVQMTEQITQALERPLRKSLERICAKRHMSIYQHEDEASLIQRNEALLKLAKLDFNLVQFLHKKELCEIARWWKELDFERKLPFARDRKVELFFWIVGVYFEPQYSIGRIIMTKVAILLTVLDDIYDAYGTFEELVIFTEAIDRWDVKCIDGLPDYLKIFYHELLNLFNEIDKVMSKEGKSYRVCYAIQAMKDQARSYFNEAQWLHEGRTPSMEEYMSVATVSISYTFLTTISLLGMGDIVTKDAFEWLLNDPKIVRASNVIFRLMDDIVSTKFEKERGHAPSSIDCYMKQYGVSEEETIDVFNKKIVESWKDINEEFLKPTTVPMPVLMRVLNLTRVADLLYKGEDGFTRVGKMTKDSVAAVIIDSVPL</sequence>
<gene>
    <name evidence="7" type="ORF">RchiOBHm_Chr6g0265741</name>
</gene>
<dbReference type="InterPro" id="IPR036965">
    <property type="entry name" value="Terpene_synth_N_sf"/>
</dbReference>
<dbReference type="EMBL" id="PDCK01000044">
    <property type="protein sequence ID" value="PRQ23829.1"/>
    <property type="molecule type" value="Genomic_DNA"/>
</dbReference>
<dbReference type="Pfam" id="PF03936">
    <property type="entry name" value="Terpene_synth_C"/>
    <property type="match status" value="1"/>
</dbReference>
<comment type="caution">
    <text evidence="7">The sequence shown here is derived from an EMBL/GenBank/DDBJ whole genome shotgun (WGS) entry which is preliminary data.</text>
</comment>
<dbReference type="SFLD" id="SFLDS00005">
    <property type="entry name" value="Isoprenoid_Synthase_Type_I"/>
    <property type="match status" value="1"/>
</dbReference>
<dbReference type="FunFam" id="1.50.10.130:FF:000001">
    <property type="entry name" value="Isoprene synthase, chloroplastic"/>
    <property type="match status" value="1"/>
</dbReference>
<evidence type="ECO:0000259" key="6">
    <source>
        <dbReference type="Pfam" id="PF03936"/>
    </source>
</evidence>
<dbReference type="InterPro" id="IPR001906">
    <property type="entry name" value="Terpene_synth_N"/>
</dbReference>
<comment type="cofactor">
    <cofactor evidence="1">
        <name>Mg(2+)</name>
        <dbReference type="ChEBI" id="CHEBI:18420"/>
    </cofactor>
</comment>
<keyword evidence="8" id="KW-1185">Reference proteome</keyword>
<dbReference type="OMA" id="KECIKTT"/>
<dbReference type="Gramene" id="PRQ23829">
    <property type="protein sequence ID" value="PRQ23829"/>
    <property type="gene ID" value="RchiOBHm_Chr6g0265741"/>
</dbReference>
<evidence type="ECO:0000256" key="1">
    <source>
        <dbReference type="ARBA" id="ARBA00001946"/>
    </source>
</evidence>
<evidence type="ECO:0000313" key="8">
    <source>
        <dbReference type="Proteomes" id="UP000238479"/>
    </source>
</evidence>
<dbReference type="Pfam" id="PF01397">
    <property type="entry name" value="Terpene_synth"/>
    <property type="match status" value="1"/>
</dbReference>
<keyword evidence="4 7" id="KW-0456">Lyase</keyword>
<dbReference type="PANTHER" id="PTHR31225">
    <property type="entry name" value="OS04G0344100 PROTEIN-RELATED"/>
    <property type="match status" value="1"/>
</dbReference>
<dbReference type="Gene3D" id="1.50.10.130">
    <property type="entry name" value="Terpene synthase, N-terminal domain"/>
    <property type="match status" value="1"/>
</dbReference>
<dbReference type="FunFam" id="1.10.600.10:FF:000007">
    <property type="entry name" value="Isoprene synthase, chloroplastic"/>
    <property type="match status" value="1"/>
</dbReference>
<dbReference type="OrthoDB" id="1877784at2759"/>
<dbReference type="InterPro" id="IPR005630">
    <property type="entry name" value="Terpene_synthase_metal-bd"/>
</dbReference>
<dbReference type="Gene3D" id="1.10.600.10">
    <property type="entry name" value="Farnesyl Diphosphate Synthase"/>
    <property type="match status" value="1"/>
</dbReference>
<evidence type="ECO:0000256" key="2">
    <source>
        <dbReference type="ARBA" id="ARBA00022723"/>
    </source>
</evidence>
<reference evidence="7 8" key="1">
    <citation type="journal article" date="2018" name="Nat. Genet.">
        <title>The Rosa genome provides new insights in the design of modern roses.</title>
        <authorList>
            <person name="Bendahmane M."/>
        </authorList>
    </citation>
    <scope>NUCLEOTIDE SEQUENCE [LARGE SCALE GENOMIC DNA]</scope>
    <source>
        <strain evidence="8">cv. Old Blush</strain>
    </source>
</reference>
<dbReference type="SMR" id="A0A2P6PPG7"/>
<keyword evidence="2" id="KW-0479">Metal-binding</keyword>
<dbReference type="SFLD" id="SFLDG01019">
    <property type="entry name" value="Terpene_Cyclase_Like_1_C_Termi"/>
    <property type="match status" value="1"/>
</dbReference>
<dbReference type="Proteomes" id="UP000238479">
    <property type="component" value="Chromosome 6"/>
</dbReference>
<evidence type="ECO:0000256" key="3">
    <source>
        <dbReference type="ARBA" id="ARBA00022842"/>
    </source>
</evidence>
<evidence type="ECO:0000256" key="4">
    <source>
        <dbReference type="ARBA" id="ARBA00023239"/>
    </source>
</evidence>
<organism evidence="7 8">
    <name type="scientific">Rosa chinensis</name>
    <name type="common">China rose</name>
    <dbReference type="NCBI Taxonomy" id="74649"/>
    <lineage>
        <taxon>Eukaryota</taxon>
        <taxon>Viridiplantae</taxon>
        <taxon>Streptophyta</taxon>
        <taxon>Embryophyta</taxon>
        <taxon>Tracheophyta</taxon>
        <taxon>Spermatophyta</taxon>
        <taxon>Magnoliopsida</taxon>
        <taxon>eudicotyledons</taxon>
        <taxon>Gunneridae</taxon>
        <taxon>Pentapetalae</taxon>
        <taxon>rosids</taxon>
        <taxon>fabids</taxon>
        <taxon>Rosales</taxon>
        <taxon>Rosaceae</taxon>
        <taxon>Rosoideae</taxon>
        <taxon>Rosoideae incertae sedis</taxon>
        <taxon>Rosa</taxon>
    </lineage>
</organism>
<dbReference type="InterPro" id="IPR008949">
    <property type="entry name" value="Isoprenoid_synthase_dom_sf"/>
</dbReference>
<dbReference type="InterPro" id="IPR034741">
    <property type="entry name" value="Terpene_cyclase-like_1_C"/>
</dbReference>
<dbReference type="GO" id="GO:0050550">
    <property type="term" value="F:pinene synthase activity"/>
    <property type="evidence" value="ECO:0007669"/>
    <property type="project" value="UniProtKB-EC"/>
</dbReference>
<evidence type="ECO:0000313" key="7">
    <source>
        <dbReference type="EMBL" id="PRQ23829.1"/>
    </source>
</evidence>
<name>A0A2P6PPG7_ROSCH</name>
<dbReference type="AlphaFoldDB" id="A0A2P6PPG7"/>
<dbReference type="GO" id="GO:0000287">
    <property type="term" value="F:magnesium ion binding"/>
    <property type="evidence" value="ECO:0007669"/>
    <property type="project" value="InterPro"/>
</dbReference>
<feature type="domain" description="Terpene synthase metal-binding" evidence="6">
    <location>
        <begin position="271"/>
        <end position="510"/>
    </location>
</feature>
<dbReference type="STRING" id="74649.A0A2P6PPG7"/>
<dbReference type="InterPro" id="IPR050148">
    <property type="entry name" value="Terpene_synthase-like"/>
</dbReference>
<keyword evidence="3" id="KW-0460">Magnesium</keyword>
<accession>A0A2P6PPG7</accession>
<dbReference type="InterPro" id="IPR008930">
    <property type="entry name" value="Terpenoid_cyclase/PrenylTrfase"/>
</dbReference>
<dbReference type="SUPFAM" id="SSF48576">
    <property type="entry name" value="Terpenoid synthases"/>
    <property type="match status" value="1"/>
</dbReference>
<dbReference type="EC" id="4.2.3.119" evidence="7"/>
<proteinExistence type="predicted"/>
<protein>
    <submittedName>
        <fullName evidence="7">Putative (-)-alpha-pinene synthase</fullName>
        <ecNumber evidence="7">4.2.3.119</ecNumber>
    </submittedName>
</protein>
<dbReference type="InterPro" id="IPR044814">
    <property type="entry name" value="Terpene_cyclase_plant_C1"/>
</dbReference>
<evidence type="ECO:0000259" key="5">
    <source>
        <dbReference type="Pfam" id="PF01397"/>
    </source>
</evidence>